<reference evidence="2" key="2">
    <citation type="submission" date="2020-09" db="EMBL/GenBank/DDBJ databases">
        <authorList>
            <person name="Sun Q."/>
            <person name="Zhou Y."/>
        </authorList>
    </citation>
    <scope>NUCLEOTIDE SEQUENCE</scope>
    <source>
        <strain evidence="2">CGMCC 1.15367</strain>
    </source>
</reference>
<feature type="transmembrane region" description="Helical" evidence="1">
    <location>
        <begin position="21"/>
        <end position="40"/>
    </location>
</feature>
<comment type="caution">
    <text evidence="2">The sequence shown here is derived from an EMBL/GenBank/DDBJ whole genome shotgun (WGS) entry which is preliminary data.</text>
</comment>
<name>A0A917EB84_9HYPH</name>
<reference evidence="2" key="1">
    <citation type="journal article" date="2014" name="Int. J. Syst. Evol. Microbiol.">
        <title>Complete genome sequence of Corynebacterium casei LMG S-19264T (=DSM 44701T), isolated from a smear-ripened cheese.</title>
        <authorList>
            <consortium name="US DOE Joint Genome Institute (JGI-PGF)"/>
            <person name="Walter F."/>
            <person name="Albersmeier A."/>
            <person name="Kalinowski J."/>
            <person name="Ruckert C."/>
        </authorList>
    </citation>
    <scope>NUCLEOTIDE SEQUENCE</scope>
    <source>
        <strain evidence="2">CGMCC 1.15367</strain>
    </source>
</reference>
<dbReference type="RefSeq" id="WP_188911907.1">
    <property type="nucleotide sequence ID" value="NZ_BMIQ01000008.1"/>
</dbReference>
<dbReference type="AlphaFoldDB" id="A0A917EB84"/>
<dbReference type="Proteomes" id="UP000644699">
    <property type="component" value="Unassembled WGS sequence"/>
</dbReference>
<dbReference type="InterPro" id="IPR057700">
    <property type="entry name" value="DUF7940"/>
</dbReference>
<evidence type="ECO:0000313" key="2">
    <source>
        <dbReference type="EMBL" id="GGE18037.1"/>
    </source>
</evidence>
<keyword evidence="3" id="KW-1185">Reference proteome</keyword>
<evidence type="ECO:0000313" key="3">
    <source>
        <dbReference type="Proteomes" id="UP000644699"/>
    </source>
</evidence>
<accession>A0A917EB84</accession>
<gene>
    <name evidence="2" type="ORF">GCM10011390_41520</name>
</gene>
<organism evidence="2 3">
    <name type="scientific">Aureimonas endophytica</name>
    <dbReference type="NCBI Taxonomy" id="2027858"/>
    <lineage>
        <taxon>Bacteria</taxon>
        <taxon>Pseudomonadati</taxon>
        <taxon>Pseudomonadota</taxon>
        <taxon>Alphaproteobacteria</taxon>
        <taxon>Hyphomicrobiales</taxon>
        <taxon>Aurantimonadaceae</taxon>
        <taxon>Aureimonas</taxon>
    </lineage>
</organism>
<keyword evidence="1" id="KW-1133">Transmembrane helix</keyword>
<dbReference type="EMBL" id="BMIQ01000008">
    <property type="protein sequence ID" value="GGE18037.1"/>
    <property type="molecule type" value="Genomic_DNA"/>
</dbReference>
<sequence length="73" mass="7944">MRLIPDWRRVLARAWSIRFNALAFLLSMAEVAISYLNGYLPIPPGAFAALAGLISGAAFVARLVAQRGITRCP</sequence>
<protein>
    <submittedName>
        <fullName evidence="2">Uncharacterized protein</fullName>
    </submittedName>
</protein>
<proteinExistence type="predicted"/>
<evidence type="ECO:0000256" key="1">
    <source>
        <dbReference type="SAM" id="Phobius"/>
    </source>
</evidence>
<dbReference type="Pfam" id="PF25612">
    <property type="entry name" value="DUF7940"/>
    <property type="match status" value="1"/>
</dbReference>
<keyword evidence="1" id="KW-0812">Transmembrane</keyword>
<feature type="transmembrane region" description="Helical" evidence="1">
    <location>
        <begin position="46"/>
        <end position="65"/>
    </location>
</feature>
<keyword evidence="1" id="KW-0472">Membrane</keyword>